<dbReference type="Proteomes" id="UP001501490">
    <property type="component" value="Unassembled WGS sequence"/>
</dbReference>
<dbReference type="NCBIfam" id="NF002874">
    <property type="entry name" value="PRK03244.1"/>
    <property type="match status" value="1"/>
</dbReference>
<dbReference type="InterPro" id="IPR050103">
    <property type="entry name" value="Class-III_PLP-dep_AT"/>
</dbReference>
<dbReference type="CDD" id="cd00610">
    <property type="entry name" value="OAT_like"/>
    <property type="match status" value="1"/>
</dbReference>
<dbReference type="InterPro" id="IPR004636">
    <property type="entry name" value="AcOrn/SuccOrn_fam"/>
</dbReference>
<feature type="binding site" evidence="5">
    <location>
        <position position="155"/>
    </location>
    <ligand>
        <name>N(2)-acetyl-L-ornithine</name>
        <dbReference type="ChEBI" id="CHEBI:57805"/>
    </ligand>
</feature>
<feature type="binding site" evidence="5">
    <location>
        <position position="152"/>
    </location>
    <ligand>
        <name>pyridoxal 5'-phosphate</name>
        <dbReference type="ChEBI" id="CHEBI:597326"/>
    </ligand>
</feature>
<evidence type="ECO:0000313" key="7">
    <source>
        <dbReference type="Proteomes" id="UP001501490"/>
    </source>
</evidence>
<evidence type="ECO:0000256" key="2">
    <source>
        <dbReference type="ARBA" id="ARBA00022605"/>
    </source>
</evidence>
<dbReference type="HAMAP" id="MF_01107">
    <property type="entry name" value="ArgD_aminotrans_3"/>
    <property type="match status" value="1"/>
</dbReference>
<dbReference type="InterPro" id="IPR015424">
    <property type="entry name" value="PyrdxlP-dep_Trfase"/>
</dbReference>
<proteinExistence type="inferred from homology"/>
<comment type="pathway">
    <text evidence="5">Amino-acid biosynthesis; L-arginine biosynthesis; N(2)-acetyl-L-ornithine from L-glutamate: step 4/4.</text>
</comment>
<feature type="modified residue" description="N6-(pyridoxal phosphate)lysine" evidence="5">
    <location>
        <position position="266"/>
    </location>
</feature>
<dbReference type="InterPro" id="IPR015421">
    <property type="entry name" value="PyrdxlP-dep_Trfase_major"/>
</dbReference>
<protein>
    <recommendedName>
        <fullName evidence="5">Acetylornithine aminotransferase</fullName>
        <shortName evidence="5">ACOAT</shortName>
        <ecNumber evidence="5">2.6.1.11</ecNumber>
    </recommendedName>
</protein>
<dbReference type="EC" id="2.6.1.11" evidence="5"/>
<dbReference type="InterPro" id="IPR005814">
    <property type="entry name" value="Aminotrans_3"/>
</dbReference>
<comment type="catalytic activity">
    <reaction evidence="5">
        <text>N(2)-acetyl-L-ornithine + 2-oxoglutarate = N-acetyl-L-glutamate 5-semialdehyde + L-glutamate</text>
        <dbReference type="Rhea" id="RHEA:18049"/>
        <dbReference type="ChEBI" id="CHEBI:16810"/>
        <dbReference type="ChEBI" id="CHEBI:29123"/>
        <dbReference type="ChEBI" id="CHEBI:29985"/>
        <dbReference type="ChEBI" id="CHEBI:57805"/>
        <dbReference type="EC" id="2.6.1.11"/>
    </reaction>
</comment>
<dbReference type="InterPro" id="IPR049704">
    <property type="entry name" value="Aminotrans_3_PPA_site"/>
</dbReference>
<evidence type="ECO:0000256" key="5">
    <source>
        <dbReference type="HAMAP-Rule" id="MF_01107"/>
    </source>
</evidence>
<dbReference type="PANTHER" id="PTHR11986">
    <property type="entry name" value="AMINOTRANSFERASE CLASS III"/>
    <property type="match status" value="1"/>
</dbReference>
<sequence length="414" mass="42356">MSSPVAVSDQLSGLAGSGVGSAAVLERYDQVLMKTFGTPKRVFVRGEGCYVWDAEGRRYLDLLSGLAVNALGHAHPTVLSAITGQIATLGHVSNFFATPAQVALADRLVAMAAGHRPGRVFFTNSGTEANEAAFKITRLTGRTKIIACEGAFHGRSMGALAITHSAKYREPFEPLPGEVTFVPYGDADALAAAVDGETAAVVVEPIQGENGVVVPPAGYLTRARELTAAHGALLWIDEVQTGVGRTGDWLVHRAEGVDADIVTLAKGLGNGFPIGACVAAGAAAELLGPGSHGSTFGGNPVAAIAGLAVLAVIERDGLLAHATAMGEHLVDAVGRLGHPLVAGVRGRGLLRGIVLTEPIAGAVSDAALDAGFVINAPRPDVLRLAPPLIVTATQLDGFVAALPGLLDTAREGEH</sequence>
<feature type="binding site" evidence="5">
    <location>
        <position position="294"/>
    </location>
    <ligand>
        <name>N(2)-acetyl-L-ornithine</name>
        <dbReference type="ChEBI" id="CHEBI:57805"/>
    </ligand>
</feature>
<keyword evidence="4 5" id="KW-0663">Pyridoxal phosphate</keyword>
<name>A0ABP6ZCM0_9ACTN</name>
<dbReference type="InterPro" id="IPR015422">
    <property type="entry name" value="PyrdxlP-dep_Trfase_small"/>
</dbReference>
<keyword evidence="5" id="KW-0055">Arginine biosynthesis</keyword>
<keyword evidence="2 5" id="KW-0028">Amino-acid biosynthesis</keyword>
<organism evidence="6 7">
    <name type="scientific">Microlunatus ginsengisoli</name>
    <dbReference type="NCBI Taxonomy" id="363863"/>
    <lineage>
        <taxon>Bacteria</taxon>
        <taxon>Bacillati</taxon>
        <taxon>Actinomycetota</taxon>
        <taxon>Actinomycetes</taxon>
        <taxon>Propionibacteriales</taxon>
        <taxon>Propionibacteriaceae</taxon>
        <taxon>Microlunatus</taxon>
    </lineage>
</organism>
<evidence type="ECO:0000256" key="3">
    <source>
        <dbReference type="ARBA" id="ARBA00022679"/>
    </source>
</evidence>
<feature type="binding site" evidence="5">
    <location>
        <position position="295"/>
    </location>
    <ligand>
        <name>pyridoxal 5'-phosphate</name>
        <dbReference type="ChEBI" id="CHEBI:597326"/>
    </ligand>
</feature>
<comment type="cofactor">
    <cofactor evidence="5">
        <name>pyridoxal 5'-phosphate</name>
        <dbReference type="ChEBI" id="CHEBI:597326"/>
    </cofactor>
    <text evidence="5">Binds 1 pyridoxal phosphate per subunit.</text>
</comment>
<keyword evidence="1 5" id="KW-0032">Aminotransferase</keyword>
<dbReference type="SUPFAM" id="SSF53383">
    <property type="entry name" value="PLP-dependent transferases"/>
    <property type="match status" value="1"/>
</dbReference>
<comment type="miscellaneous">
    <text evidence="5">May also have succinyldiaminopimelate aminotransferase activity, thus carrying out the corresponding step in lysine biosynthesis.</text>
</comment>
<feature type="binding site" evidence="5">
    <location>
        <begin position="237"/>
        <end position="240"/>
    </location>
    <ligand>
        <name>pyridoxal 5'-phosphate</name>
        <dbReference type="ChEBI" id="CHEBI:597326"/>
    </ligand>
</feature>
<comment type="subcellular location">
    <subcellularLocation>
        <location evidence="5">Cytoplasm</location>
    </subcellularLocation>
</comment>
<dbReference type="Gene3D" id="3.90.1150.10">
    <property type="entry name" value="Aspartate Aminotransferase, domain 1"/>
    <property type="match status" value="1"/>
</dbReference>
<dbReference type="RefSeq" id="WP_344801163.1">
    <property type="nucleotide sequence ID" value="NZ_BAABAB010000002.1"/>
</dbReference>
<comment type="caution">
    <text evidence="6">The sequence shown here is derived from an EMBL/GenBank/DDBJ whole genome shotgun (WGS) entry which is preliminary data.</text>
</comment>
<evidence type="ECO:0000256" key="4">
    <source>
        <dbReference type="ARBA" id="ARBA00022898"/>
    </source>
</evidence>
<dbReference type="EMBL" id="BAABAB010000002">
    <property type="protein sequence ID" value="GAA3603568.1"/>
    <property type="molecule type" value="Genomic_DNA"/>
</dbReference>
<feature type="binding site" evidence="5">
    <location>
        <begin position="126"/>
        <end position="127"/>
    </location>
    <ligand>
        <name>pyridoxal 5'-phosphate</name>
        <dbReference type="ChEBI" id="CHEBI:597326"/>
    </ligand>
</feature>
<dbReference type="Gene3D" id="3.40.640.10">
    <property type="entry name" value="Type I PLP-dependent aspartate aminotransferase-like (Major domain)"/>
    <property type="match status" value="1"/>
</dbReference>
<comment type="similarity">
    <text evidence="5">Belongs to the class-III pyridoxal-phosphate-dependent aminotransferase family. ArgD subfamily.</text>
</comment>
<gene>
    <name evidence="5" type="primary">argD</name>
    <name evidence="6" type="ORF">GCM10022236_01600</name>
</gene>
<reference evidence="7" key="1">
    <citation type="journal article" date="2019" name="Int. J. Syst. Evol. Microbiol.">
        <title>The Global Catalogue of Microorganisms (GCM) 10K type strain sequencing project: providing services to taxonomists for standard genome sequencing and annotation.</title>
        <authorList>
            <consortium name="The Broad Institute Genomics Platform"/>
            <consortium name="The Broad Institute Genome Sequencing Center for Infectious Disease"/>
            <person name="Wu L."/>
            <person name="Ma J."/>
        </authorList>
    </citation>
    <scope>NUCLEOTIDE SEQUENCE [LARGE SCALE GENOMIC DNA]</scope>
    <source>
        <strain evidence="7">JCM 16929</strain>
    </source>
</reference>
<dbReference type="PROSITE" id="PS00600">
    <property type="entry name" value="AA_TRANSFER_CLASS_3"/>
    <property type="match status" value="1"/>
</dbReference>
<evidence type="ECO:0000313" key="6">
    <source>
        <dbReference type="EMBL" id="GAA3603568.1"/>
    </source>
</evidence>
<keyword evidence="7" id="KW-1185">Reference proteome</keyword>
<evidence type="ECO:0000256" key="1">
    <source>
        <dbReference type="ARBA" id="ARBA00022576"/>
    </source>
</evidence>
<dbReference type="PIRSF" id="PIRSF000521">
    <property type="entry name" value="Transaminase_4ab_Lys_Orn"/>
    <property type="match status" value="1"/>
</dbReference>
<keyword evidence="5" id="KW-0963">Cytoplasm</keyword>
<accession>A0ABP6ZCM0</accession>
<dbReference type="PANTHER" id="PTHR11986:SF79">
    <property type="entry name" value="ACETYLORNITHINE AMINOTRANSFERASE, MITOCHONDRIAL"/>
    <property type="match status" value="1"/>
</dbReference>
<dbReference type="NCBIfam" id="TIGR00707">
    <property type="entry name" value="argD"/>
    <property type="match status" value="1"/>
</dbReference>
<keyword evidence="3 5" id="KW-0808">Transferase</keyword>
<comment type="subunit">
    <text evidence="5">Homodimer.</text>
</comment>
<dbReference type="Pfam" id="PF00202">
    <property type="entry name" value="Aminotran_3"/>
    <property type="match status" value="1"/>
</dbReference>